<sequence>FNKYTQRPNNENESGFNEAAETSMTELFQFYESKANEINSKIRATTNSYISIEIDSETENEAEEAELTLVYQVTGASWMPFYDIRVNTKSNPSEVTIYYYANVQQETGESWKNVELSLSTAQPCNNETLPKLGTTFVEFISTSIYGHNYSGFGGSGALFGNTQSQRQQSTGGGSLFGNPIQQPPPSNLFGSTQSQQRQQQSSGGGLFGSSQATTSATPRPVTPPPPPMKEVVSVAEENILSTTFTVSR</sequence>
<evidence type="ECO:0000313" key="2">
    <source>
        <dbReference type="WBParaSite" id="ES5_v2.g28642.t1"/>
    </source>
</evidence>
<name>A0AC34GG28_9BILA</name>
<accession>A0AC34GG28</accession>
<evidence type="ECO:0000313" key="1">
    <source>
        <dbReference type="Proteomes" id="UP000887579"/>
    </source>
</evidence>
<dbReference type="WBParaSite" id="ES5_v2.g28642.t1">
    <property type="protein sequence ID" value="ES5_v2.g28642.t1"/>
    <property type="gene ID" value="ES5_v2.g28642"/>
</dbReference>
<reference evidence="2" key="1">
    <citation type="submission" date="2022-11" db="UniProtKB">
        <authorList>
            <consortium name="WormBaseParasite"/>
        </authorList>
    </citation>
    <scope>IDENTIFICATION</scope>
</reference>
<dbReference type="Proteomes" id="UP000887579">
    <property type="component" value="Unplaced"/>
</dbReference>
<organism evidence="1 2">
    <name type="scientific">Panagrolaimus sp. ES5</name>
    <dbReference type="NCBI Taxonomy" id="591445"/>
    <lineage>
        <taxon>Eukaryota</taxon>
        <taxon>Metazoa</taxon>
        <taxon>Ecdysozoa</taxon>
        <taxon>Nematoda</taxon>
        <taxon>Chromadorea</taxon>
        <taxon>Rhabditida</taxon>
        <taxon>Tylenchina</taxon>
        <taxon>Panagrolaimomorpha</taxon>
        <taxon>Panagrolaimoidea</taxon>
        <taxon>Panagrolaimidae</taxon>
        <taxon>Panagrolaimus</taxon>
    </lineage>
</organism>
<proteinExistence type="predicted"/>
<protein>
    <submittedName>
        <fullName evidence="2">DUF4139 domain-containing protein</fullName>
    </submittedName>
</protein>